<evidence type="ECO:0000256" key="2">
    <source>
        <dbReference type="ARBA" id="ARBA00009347"/>
    </source>
</evidence>
<name>A0A6J7DQP3_9ZZZZ</name>
<evidence type="ECO:0000313" key="9">
    <source>
        <dbReference type="EMBL" id="CAB4873272.1"/>
    </source>
</evidence>
<evidence type="ECO:0000256" key="4">
    <source>
        <dbReference type="ARBA" id="ARBA00022827"/>
    </source>
</evidence>
<evidence type="ECO:0000256" key="3">
    <source>
        <dbReference type="ARBA" id="ARBA00022630"/>
    </source>
</evidence>
<proteinExistence type="inferred from homology"/>
<feature type="domain" description="Acyl-CoA dehydrogenase/oxidase N-terminal" evidence="8">
    <location>
        <begin position="7"/>
        <end position="126"/>
    </location>
</feature>
<dbReference type="Pfam" id="PF02770">
    <property type="entry name" value="Acyl-CoA_dh_M"/>
    <property type="match status" value="1"/>
</dbReference>
<dbReference type="SUPFAM" id="SSF47203">
    <property type="entry name" value="Acyl-CoA dehydrogenase C-terminal domain-like"/>
    <property type="match status" value="1"/>
</dbReference>
<feature type="domain" description="Acyl-CoA oxidase/dehydrogenase middle" evidence="7">
    <location>
        <begin position="130"/>
        <end position="222"/>
    </location>
</feature>
<dbReference type="Gene3D" id="2.40.110.10">
    <property type="entry name" value="Butyryl-CoA Dehydrogenase, subunit A, domain 2"/>
    <property type="match status" value="1"/>
</dbReference>
<dbReference type="InterPro" id="IPR009100">
    <property type="entry name" value="AcylCoA_DH/oxidase_NM_dom_sf"/>
</dbReference>
<evidence type="ECO:0000256" key="1">
    <source>
        <dbReference type="ARBA" id="ARBA00001974"/>
    </source>
</evidence>
<dbReference type="SUPFAM" id="SSF56645">
    <property type="entry name" value="Acyl-CoA dehydrogenase NM domain-like"/>
    <property type="match status" value="1"/>
</dbReference>
<dbReference type="InterPro" id="IPR046373">
    <property type="entry name" value="Acyl-CoA_Oxase/DH_mid-dom_sf"/>
</dbReference>
<dbReference type="PANTHER" id="PTHR43292:SF3">
    <property type="entry name" value="ACYL-COA DEHYDROGENASE FADE29"/>
    <property type="match status" value="1"/>
</dbReference>
<dbReference type="PANTHER" id="PTHR43292">
    <property type="entry name" value="ACYL-COA DEHYDROGENASE"/>
    <property type="match status" value="1"/>
</dbReference>
<reference evidence="9" key="1">
    <citation type="submission" date="2020-05" db="EMBL/GenBank/DDBJ databases">
        <authorList>
            <person name="Chiriac C."/>
            <person name="Salcher M."/>
            <person name="Ghai R."/>
            <person name="Kavagutti S V."/>
        </authorList>
    </citation>
    <scope>NUCLEOTIDE SEQUENCE</scope>
</reference>
<protein>
    <submittedName>
        <fullName evidence="9">Unannotated protein</fullName>
    </submittedName>
</protein>
<keyword evidence="3" id="KW-0285">Flavoprotein</keyword>
<dbReference type="GO" id="GO:0016627">
    <property type="term" value="F:oxidoreductase activity, acting on the CH-CH group of donors"/>
    <property type="evidence" value="ECO:0007669"/>
    <property type="project" value="InterPro"/>
</dbReference>
<dbReference type="InterPro" id="IPR037069">
    <property type="entry name" value="AcylCoA_DH/ox_N_sf"/>
</dbReference>
<comment type="cofactor">
    <cofactor evidence="1">
        <name>FAD</name>
        <dbReference type="ChEBI" id="CHEBI:57692"/>
    </cofactor>
</comment>
<dbReference type="InterPro" id="IPR036250">
    <property type="entry name" value="AcylCo_DH-like_C"/>
</dbReference>
<dbReference type="InterPro" id="IPR013786">
    <property type="entry name" value="AcylCoA_DH/ox_N"/>
</dbReference>
<dbReference type="EMBL" id="CAFBLK010000175">
    <property type="protein sequence ID" value="CAB4873272.1"/>
    <property type="molecule type" value="Genomic_DNA"/>
</dbReference>
<dbReference type="Pfam" id="PF00441">
    <property type="entry name" value="Acyl-CoA_dh_1"/>
    <property type="match status" value="1"/>
</dbReference>
<organism evidence="9">
    <name type="scientific">freshwater metagenome</name>
    <dbReference type="NCBI Taxonomy" id="449393"/>
    <lineage>
        <taxon>unclassified sequences</taxon>
        <taxon>metagenomes</taxon>
        <taxon>ecological metagenomes</taxon>
    </lineage>
</organism>
<dbReference type="Pfam" id="PF02771">
    <property type="entry name" value="Acyl-CoA_dh_N"/>
    <property type="match status" value="1"/>
</dbReference>
<accession>A0A6J7DQP3</accession>
<dbReference type="InterPro" id="IPR006091">
    <property type="entry name" value="Acyl-CoA_Oxase/DH_mid-dom"/>
</dbReference>
<dbReference type="GO" id="GO:0005886">
    <property type="term" value="C:plasma membrane"/>
    <property type="evidence" value="ECO:0007669"/>
    <property type="project" value="TreeGrafter"/>
</dbReference>
<dbReference type="InterPro" id="IPR009075">
    <property type="entry name" value="AcylCo_DH/oxidase_C"/>
</dbReference>
<evidence type="ECO:0000259" key="7">
    <source>
        <dbReference type="Pfam" id="PF02770"/>
    </source>
</evidence>
<keyword evidence="5" id="KW-0560">Oxidoreductase</keyword>
<evidence type="ECO:0000256" key="5">
    <source>
        <dbReference type="ARBA" id="ARBA00023002"/>
    </source>
</evidence>
<sequence length="394" mass="43955">MDLHFSAEDESFRLEARAWLTERLEGEFAGVRGRGGPGDEHALFEERWAWEREMGAHGWTCLSWPVEYGGRAATLLQQVIFYEEYARAGGPGRVGLVGEGLIGPTILHFGTDEQRARFLPPIARGEELWCQGYSEPNAGSDLANIATRAVLDGDEWVIQGQKVWTSLAHSSQWCFVLCRTDSDTQRHRGISYLLVPMDQPGIEVRPIVQITGTSEFNEVFFDGARTAASNVVGEVDGGWKVAMGTLAFERGALTLGQQLGFMNEWSDLLEQARLRGLNRDPIMRQRIAAMWIDLQVMRYTAMRSLSSLESGTITRETSISKLYWATLHRDLGNLALDVLGPDGEIADGENYDLSLTQRIFLYTRADTIYGGSNEIQRNVIGERVLGLPPEPKVV</sequence>
<dbReference type="Gene3D" id="1.10.540.10">
    <property type="entry name" value="Acyl-CoA dehydrogenase/oxidase, N-terminal domain"/>
    <property type="match status" value="1"/>
</dbReference>
<dbReference type="Gene3D" id="1.20.140.10">
    <property type="entry name" value="Butyryl-CoA Dehydrogenase, subunit A, domain 3"/>
    <property type="match status" value="1"/>
</dbReference>
<feature type="domain" description="Acyl-CoA dehydrogenase/oxidase C-terminal" evidence="6">
    <location>
        <begin position="237"/>
        <end position="385"/>
    </location>
</feature>
<dbReference type="AlphaFoldDB" id="A0A6J7DQP3"/>
<evidence type="ECO:0000259" key="6">
    <source>
        <dbReference type="Pfam" id="PF00441"/>
    </source>
</evidence>
<dbReference type="FunFam" id="2.40.110.10:FF:000011">
    <property type="entry name" value="Acyl-CoA dehydrogenase FadE34"/>
    <property type="match status" value="1"/>
</dbReference>
<dbReference type="GO" id="GO:0050660">
    <property type="term" value="F:flavin adenine dinucleotide binding"/>
    <property type="evidence" value="ECO:0007669"/>
    <property type="project" value="InterPro"/>
</dbReference>
<comment type="similarity">
    <text evidence="2">Belongs to the acyl-CoA dehydrogenase family.</text>
</comment>
<evidence type="ECO:0000259" key="8">
    <source>
        <dbReference type="Pfam" id="PF02771"/>
    </source>
</evidence>
<dbReference type="InterPro" id="IPR052161">
    <property type="entry name" value="Mycobact_Acyl-CoA_DH"/>
</dbReference>
<gene>
    <name evidence="9" type="ORF">UFOPK3317_01006</name>
</gene>
<keyword evidence="4" id="KW-0274">FAD</keyword>